<name>A0A4C1V9S9_EUMVA</name>
<organism evidence="1 2">
    <name type="scientific">Eumeta variegata</name>
    <name type="common">Bagworm moth</name>
    <name type="synonym">Eumeta japonica</name>
    <dbReference type="NCBI Taxonomy" id="151549"/>
    <lineage>
        <taxon>Eukaryota</taxon>
        <taxon>Metazoa</taxon>
        <taxon>Ecdysozoa</taxon>
        <taxon>Arthropoda</taxon>
        <taxon>Hexapoda</taxon>
        <taxon>Insecta</taxon>
        <taxon>Pterygota</taxon>
        <taxon>Neoptera</taxon>
        <taxon>Endopterygota</taxon>
        <taxon>Lepidoptera</taxon>
        <taxon>Glossata</taxon>
        <taxon>Ditrysia</taxon>
        <taxon>Tineoidea</taxon>
        <taxon>Psychidae</taxon>
        <taxon>Oiketicinae</taxon>
        <taxon>Eumeta</taxon>
    </lineage>
</organism>
<comment type="caution">
    <text evidence="1">The sequence shown here is derived from an EMBL/GenBank/DDBJ whole genome shotgun (WGS) entry which is preliminary data.</text>
</comment>
<evidence type="ECO:0000313" key="2">
    <source>
        <dbReference type="Proteomes" id="UP000299102"/>
    </source>
</evidence>
<proteinExistence type="predicted"/>
<accession>A0A4C1V9S9</accession>
<dbReference type="Proteomes" id="UP000299102">
    <property type="component" value="Unassembled WGS sequence"/>
</dbReference>
<dbReference type="EMBL" id="BGZK01000302">
    <property type="protein sequence ID" value="GBP35340.1"/>
    <property type="molecule type" value="Genomic_DNA"/>
</dbReference>
<reference evidence="1 2" key="1">
    <citation type="journal article" date="2019" name="Commun. Biol.">
        <title>The bagworm genome reveals a unique fibroin gene that provides high tensile strength.</title>
        <authorList>
            <person name="Kono N."/>
            <person name="Nakamura H."/>
            <person name="Ohtoshi R."/>
            <person name="Tomita M."/>
            <person name="Numata K."/>
            <person name="Arakawa K."/>
        </authorList>
    </citation>
    <scope>NUCLEOTIDE SEQUENCE [LARGE SCALE GENOMIC DNA]</scope>
</reference>
<dbReference type="AlphaFoldDB" id="A0A4C1V9S9"/>
<keyword evidence="2" id="KW-1185">Reference proteome</keyword>
<evidence type="ECO:0000313" key="1">
    <source>
        <dbReference type="EMBL" id="GBP35340.1"/>
    </source>
</evidence>
<gene>
    <name evidence="1" type="ORF">EVAR_20713_1</name>
</gene>
<dbReference type="OrthoDB" id="7490514at2759"/>
<dbReference type="PROSITE" id="PS51257">
    <property type="entry name" value="PROKAR_LIPOPROTEIN"/>
    <property type="match status" value="1"/>
</dbReference>
<sequence length="93" mass="9864">MQVRNVISSFISAVSACKSRISSMVARVDATESRQCQQVTNDVFTLEGIIAGLSVECVGITRRTDSERPRPSGVAGGPCMPTATNCDLSTDLL</sequence>
<protein>
    <submittedName>
        <fullName evidence="1">Uncharacterized protein</fullName>
    </submittedName>
</protein>